<feature type="region of interest" description="Disordered" evidence="1">
    <location>
        <begin position="88"/>
        <end position="111"/>
    </location>
</feature>
<feature type="compositionally biased region" description="Gly residues" evidence="1">
    <location>
        <begin position="275"/>
        <end position="287"/>
    </location>
</feature>
<feature type="non-terminal residue" evidence="2">
    <location>
        <position position="1"/>
    </location>
</feature>
<accession>A0A812S956</accession>
<evidence type="ECO:0000313" key="2">
    <source>
        <dbReference type="EMBL" id="CAE7471139.1"/>
    </source>
</evidence>
<gene>
    <name evidence="2" type="ORF">SPIL2461_LOCUS11939</name>
</gene>
<evidence type="ECO:0000313" key="3">
    <source>
        <dbReference type="Proteomes" id="UP000649617"/>
    </source>
</evidence>
<feature type="region of interest" description="Disordered" evidence="1">
    <location>
        <begin position="246"/>
        <end position="287"/>
    </location>
</feature>
<sequence>MSDADMLAVDGELLRLACACKVPESHHEVLRNFDIALFGRAAADASTLDQVLEELLSDTAVPESAAERLLLFSSFRLLYDKCRQHQGLLSEPNKSTPEAPPAPPVHRDSWSESFPAKLSGEKVQSLRDSFESAYPGELLDSENFPSSRMLALCFKYATPGELKWVPWKYRMLEDFLYDDAPSREIPTGYEAGSGLRGPTAEEMMAADRRLWEIIAELVNSKKWSLDDAIAEVVDVRSDMASLLQPRPLPPKNVPVDVPRNFWRPSKGNKGKGKGGGKGGAKGAGKQL</sequence>
<protein>
    <submittedName>
        <fullName evidence="2">Uncharacterized protein</fullName>
    </submittedName>
</protein>
<dbReference type="OrthoDB" id="434073at2759"/>
<dbReference type="Proteomes" id="UP000649617">
    <property type="component" value="Unassembled WGS sequence"/>
</dbReference>
<organism evidence="2 3">
    <name type="scientific">Symbiodinium pilosum</name>
    <name type="common">Dinoflagellate</name>
    <dbReference type="NCBI Taxonomy" id="2952"/>
    <lineage>
        <taxon>Eukaryota</taxon>
        <taxon>Sar</taxon>
        <taxon>Alveolata</taxon>
        <taxon>Dinophyceae</taxon>
        <taxon>Suessiales</taxon>
        <taxon>Symbiodiniaceae</taxon>
        <taxon>Symbiodinium</taxon>
    </lineage>
</organism>
<keyword evidence="3" id="KW-1185">Reference proteome</keyword>
<name>A0A812S956_SYMPI</name>
<reference evidence="2" key="1">
    <citation type="submission" date="2021-02" db="EMBL/GenBank/DDBJ databases">
        <authorList>
            <person name="Dougan E. K."/>
            <person name="Rhodes N."/>
            <person name="Thang M."/>
            <person name="Chan C."/>
        </authorList>
    </citation>
    <scope>NUCLEOTIDE SEQUENCE</scope>
</reference>
<dbReference type="AlphaFoldDB" id="A0A812S956"/>
<comment type="caution">
    <text evidence="2">The sequence shown here is derived from an EMBL/GenBank/DDBJ whole genome shotgun (WGS) entry which is preliminary data.</text>
</comment>
<dbReference type="EMBL" id="CAJNIZ010023733">
    <property type="protein sequence ID" value="CAE7471139.1"/>
    <property type="molecule type" value="Genomic_DNA"/>
</dbReference>
<evidence type="ECO:0000256" key="1">
    <source>
        <dbReference type="SAM" id="MobiDB-lite"/>
    </source>
</evidence>
<proteinExistence type="predicted"/>